<gene>
    <name evidence="14" type="primary">folK</name>
    <name evidence="14" type="ORF">DWB61_01105</name>
</gene>
<organism evidence="14 15">
    <name type="scientific">Ancylomarina euxinus</name>
    <dbReference type="NCBI Taxonomy" id="2283627"/>
    <lineage>
        <taxon>Bacteria</taxon>
        <taxon>Pseudomonadati</taxon>
        <taxon>Bacteroidota</taxon>
        <taxon>Bacteroidia</taxon>
        <taxon>Marinilabiliales</taxon>
        <taxon>Marinifilaceae</taxon>
        <taxon>Ancylomarina</taxon>
    </lineage>
</organism>
<protein>
    <recommendedName>
        <fullName evidence="4">2-amino-4-hydroxy-6-hydroxymethyldihydropteridine pyrophosphokinase</fullName>
        <ecNumber evidence="3">2.7.6.3</ecNumber>
    </recommendedName>
    <alternativeName>
        <fullName evidence="11">6-hydroxymethyl-7,8-dihydropterin pyrophosphokinase</fullName>
    </alternativeName>
    <alternativeName>
        <fullName evidence="12">7,8-dihydro-6-hydroxymethylpterin-pyrophosphokinase</fullName>
    </alternativeName>
</protein>
<dbReference type="InterPro" id="IPR035907">
    <property type="entry name" value="Hppk_sf"/>
</dbReference>
<dbReference type="Proteomes" id="UP000285794">
    <property type="component" value="Unassembled WGS sequence"/>
</dbReference>
<dbReference type="Gene3D" id="3.30.70.560">
    <property type="entry name" value="7,8-Dihydro-6-hydroxymethylpterin-pyrophosphokinase HPPK"/>
    <property type="match status" value="1"/>
</dbReference>
<dbReference type="InterPro" id="IPR000550">
    <property type="entry name" value="Hppk"/>
</dbReference>
<evidence type="ECO:0000259" key="13">
    <source>
        <dbReference type="Pfam" id="PF01288"/>
    </source>
</evidence>
<keyword evidence="5 14" id="KW-0808">Transferase</keyword>
<dbReference type="SUPFAM" id="SSF55083">
    <property type="entry name" value="6-hydroxymethyl-7,8-dihydropterin pyrophosphokinase, HPPK"/>
    <property type="match status" value="1"/>
</dbReference>
<reference evidence="14 15" key="1">
    <citation type="submission" date="2018-07" db="EMBL/GenBank/DDBJ databases">
        <title>Draft genome sequence of Ancylomarina sp. M1P.</title>
        <authorList>
            <person name="Yadav S."/>
            <person name="Villanueva L."/>
            <person name="Damste J.S.S."/>
        </authorList>
    </citation>
    <scope>NUCLEOTIDE SEQUENCE [LARGE SCALE GENOMIC DNA]</scope>
    <source>
        <strain evidence="14 15">M1P</strain>
    </source>
</reference>
<dbReference type="EMBL" id="QQWG01000001">
    <property type="protein sequence ID" value="RRG24645.1"/>
    <property type="molecule type" value="Genomic_DNA"/>
</dbReference>
<dbReference type="RefSeq" id="WP_125029048.1">
    <property type="nucleotide sequence ID" value="NZ_JAPXVP010000001.1"/>
</dbReference>
<keyword evidence="8" id="KW-0067">ATP-binding</keyword>
<dbReference type="GO" id="GO:0016301">
    <property type="term" value="F:kinase activity"/>
    <property type="evidence" value="ECO:0007669"/>
    <property type="project" value="UniProtKB-KW"/>
</dbReference>
<dbReference type="AlphaFoldDB" id="A0A425Y7U4"/>
<sequence>MTRIYFLLGGNIGNREELLSEAVRKMTNQIGEFVHASSLYETEPWGFTHEQNFLNQVIAFDSNLSALEILNRTQAIEKELGRVRKTTQYCERTIDIDILFYGDELIENDRLSVPHPRIHERSFALFPLEELIPDFIHPVLKKSIKTLKKECTDELKVKKFN</sequence>
<evidence type="ECO:0000256" key="8">
    <source>
        <dbReference type="ARBA" id="ARBA00022840"/>
    </source>
</evidence>
<evidence type="ECO:0000256" key="5">
    <source>
        <dbReference type="ARBA" id="ARBA00022679"/>
    </source>
</evidence>
<comment type="pathway">
    <text evidence="1">Cofactor biosynthesis; tetrahydrofolate biosynthesis; 2-amino-4-hydroxy-6-hydroxymethyl-7,8-dihydropteridine diphosphate from 7,8-dihydroneopterin triphosphate: step 4/4.</text>
</comment>
<evidence type="ECO:0000256" key="10">
    <source>
        <dbReference type="ARBA" id="ARBA00029409"/>
    </source>
</evidence>
<dbReference type="EC" id="2.7.6.3" evidence="3"/>
<dbReference type="OrthoDB" id="9808041at2"/>
<accession>A0A425Y7U4</accession>
<evidence type="ECO:0000313" key="14">
    <source>
        <dbReference type="EMBL" id="RRG24645.1"/>
    </source>
</evidence>
<dbReference type="Pfam" id="PF01288">
    <property type="entry name" value="HPPK"/>
    <property type="match status" value="1"/>
</dbReference>
<evidence type="ECO:0000256" key="2">
    <source>
        <dbReference type="ARBA" id="ARBA00005810"/>
    </source>
</evidence>
<keyword evidence="15" id="KW-1185">Reference proteome</keyword>
<dbReference type="CDD" id="cd00483">
    <property type="entry name" value="HPPK"/>
    <property type="match status" value="1"/>
</dbReference>
<feature type="domain" description="7,8-dihydro-6-hydroxymethylpterin-pyrophosphokinase" evidence="13">
    <location>
        <begin position="6"/>
        <end position="133"/>
    </location>
</feature>
<evidence type="ECO:0000313" key="15">
    <source>
        <dbReference type="Proteomes" id="UP000285794"/>
    </source>
</evidence>
<keyword evidence="7 14" id="KW-0418">Kinase</keyword>
<proteinExistence type="inferred from homology"/>
<evidence type="ECO:0000256" key="3">
    <source>
        <dbReference type="ARBA" id="ARBA00013253"/>
    </source>
</evidence>
<evidence type="ECO:0000256" key="9">
    <source>
        <dbReference type="ARBA" id="ARBA00022909"/>
    </source>
</evidence>
<dbReference type="GO" id="GO:0046654">
    <property type="term" value="P:tetrahydrofolate biosynthetic process"/>
    <property type="evidence" value="ECO:0007669"/>
    <property type="project" value="UniProtKB-UniPathway"/>
</dbReference>
<dbReference type="GO" id="GO:0005524">
    <property type="term" value="F:ATP binding"/>
    <property type="evidence" value="ECO:0007669"/>
    <property type="project" value="UniProtKB-KW"/>
</dbReference>
<dbReference type="GO" id="GO:0046656">
    <property type="term" value="P:folic acid biosynthetic process"/>
    <property type="evidence" value="ECO:0007669"/>
    <property type="project" value="UniProtKB-KW"/>
</dbReference>
<dbReference type="UniPathway" id="UPA00077">
    <property type="reaction ID" value="UER00155"/>
</dbReference>
<evidence type="ECO:0000256" key="4">
    <source>
        <dbReference type="ARBA" id="ARBA00016218"/>
    </source>
</evidence>
<dbReference type="NCBIfam" id="TIGR01498">
    <property type="entry name" value="folK"/>
    <property type="match status" value="1"/>
</dbReference>
<evidence type="ECO:0000256" key="1">
    <source>
        <dbReference type="ARBA" id="ARBA00005051"/>
    </source>
</evidence>
<evidence type="ECO:0000256" key="12">
    <source>
        <dbReference type="ARBA" id="ARBA00033413"/>
    </source>
</evidence>
<keyword evidence="6" id="KW-0547">Nucleotide-binding</keyword>
<comment type="caution">
    <text evidence="14">The sequence shown here is derived from an EMBL/GenBank/DDBJ whole genome shotgun (WGS) entry which is preliminary data.</text>
</comment>
<evidence type="ECO:0000256" key="6">
    <source>
        <dbReference type="ARBA" id="ARBA00022741"/>
    </source>
</evidence>
<dbReference type="PANTHER" id="PTHR43071:SF1">
    <property type="entry name" value="2-AMINO-4-HYDROXY-6-HYDROXYMETHYLDIHYDROPTERIDINE PYROPHOSPHOKINASE"/>
    <property type="match status" value="1"/>
</dbReference>
<comment type="similarity">
    <text evidence="2">Belongs to the HPPK family.</text>
</comment>
<keyword evidence="9" id="KW-0289">Folate biosynthesis</keyword>
<dbReference type="PANTHER" id="PTHR43071">
    <property type="entry name" value="2-AMINO-4-HYDROXY-6-HYDROXYMETHYLDIHYDROPTERIDINE PYROPHOSPHOKINASE"/>
    <property type="match status" value="1"/>
</dbReference>
<name>A0A425Y7U4_9BACT</name>
<dbReference type="GO" id="GO:0003848">
    <property type="term" value="F:2-amino-4-hydroxy-6-hydroxymethyldihydropteridine diphosphokinase activity"/>
    <property type="evidence" value="ECO:0007669"/>
    <property type="project" value="UniProtKB-EC"/>
</dbReference>
<evidence type="ECO:0000256" key="7">
    <source>
        <dbReference type="ARBA" id="ARBA00022777"/>
    </source>
</evidence>
<comment type="function">
    <text evidence="10">Catalyzes the transfer of pyrophosphate from adenosine triphosphate (ATP) to 6-hydroxymethyl-7,8-dihydropterin, an enzymatic step in folate biosynthesis pathway.</text>
</comment>
<evidence type="ECO:0000256" key="11">
    <source>
        <dbReference type="ARBA" id="ARBA00029766"/>
    </source>
</evidence>